<protein>
    <recommendedName>
        <fullName evidence="2">DUF5678 domain-containing protein</fullName>
    </recommendedName>
</protein>
<reference evidence="1" key="1">
    <citation type="journal article" date="2020" name="mSystems">
        <title>Genome- and Community-Level Interaction Insights into Carbon Utilization and Element Cycling Functions of Hydrothermarchaeota in Hydrothermal Sediment.</title>
        <authorList>
            <person name="Zhou Z."/>
            <person name="Liu Y."/>
            <person name="Xu W."/>
            <person name="Pan J."/>
            <person name="Luo Z.H."/>
            <person name="Li M."/>
        </authorList>
    </citation>
    <scope>NUCLEOTIDE SEQUENCE [LARGE SCALE GENOMIC DNA]</scope>
    <source>
        <strain evidence="1">SpSt-876</strain>
    </source>
</reference>
<dbReference type="AlphaFoldDB" id="A0A7C6A8I2"/>
<accession>A0A7C6A8I2</accession>
<gene>
    <name evidence="1" type="ORF">ENW73_02815</name>
</gene>
<sequence>MKMSEIKKRYHNKWLLIEVSKYDSEYNIKEGKVLANSPFKSEIYRALLNYTGKNLAIEYVGELPKEMAVLL</sequence>
<name>A0A7C6A8I2_UNCW3</name>
<evidence type="ECO:0000313" key="1">
    <source>
        <dbReference type="EMBL" id="HHS51785.1"/>
    </source>
</evidence>
<proteinExistence type="predicted"/>
<organism evidence="1">
    <name type="scientific">candidate division WOR-3 bacterium</name>
    <dbReference type="NCBI Taxonomy" id="2052148"/>
    <lineage>
        <taxon>Bacteria</taxon>
        <taxon>Bacteria division WOR-3</taxon>
    </lineage>
</organism>
<dbReference type="EMBL" id="DTLI01000069">
    <property type="protein sequence ID" value="HHS51785.1"/>
    <property type="molecule type" value="Genomic_DNA"/>
</dbReference>
<comment type="caution">
    <text evidence="1">The sequence shown here is derived from an EMBL/GenBank/DDBJ whole genome shotgun (WGS) entry which is preliminary data.</text>
</comment>
<evidence type="ECO:0008006" key="2">
    <source>
        <dbReference type="Google" id="ProtNLM"/>
    </source>
</evidence>